<comment type="caution">
    <text evidence="16">The sequence shown here is derived from an EMBL/GenBank/DDBJ whole genome shotgun (WGS) entry which is preliminary data.</text>
</comment>
<dbReference type="SUPFAM" id="SSF55874">
    <property type="entry name" value="ATPase domain of HSP90 chaperone/DNA topoisomerase II/histidine kinase"/>
    <property type="match status" value="1"/>
</dbReference>
<dbReference type="GO" id="GO:0005524">
    <property type="term" value="F:ATP binding"/>
    <property type="evidence" value="ECO:0007669"/>
    <property type="project" value="UniProtKB-KW"/>
</dbReference>
<evidence type="ECO:0000256" key="7">
    <source>
        <dbReference type="ARBA" id="ARBA00022692"/>
    </source>
</evidence>
<evidence type="ECO:0000256" key="5">
    <source>
        <dbReference type="ARBA" id="ARBA00022553"/>
    </source>
</evidence>
<dbReference type="Gene3D" id="3.30.565.10">
    <property type="entry name" value="Histidine kinase-like ATPase, C-terminal domain"/>
    <property type="match status" value="1"/>
</dbReference>
<keyword evidence="4" id="KW-1003">Cell membrane</keyword>
<dbReference type="InterPro" id="IPR003594">
    <property type="entry name" value="HATPase_dom"/>
</dbReference>
<dbReference type="InterPro" id="IPR039506">
    <property type="entry name" value="SPOB_a"/>
</dbReference>
<keyword evidence="11 14" id="KW-1133">Transmembrane helix</keyword>
<evidence type="ECO:0000256" key="12">
    <source>
        <dbReference type="ARBA" id="ARBA00023012"/>
    </source>
</evidence>
<dbReference type="Pfam" id="PF17203">
    <property type="entry name" value="sCache_3_2"/>
    <property type="match status" value="1"/>
</dbReference>
<keyword evidence="12" id="KW-0902">Two-component regulatory system</keyword>
<comment type="subcellular location">
    <subcellularLocation>
        <location evidence="2">Cell membrane</location>
        <topology evidence="2">Multi-pass membrane protein</topology>
    </subcellularLocation>
</comment>
<feature type="domain" description="Histidine kinase" evidence="15">
    <location>
        <begin position="337"/>
        <end position="532"/>
    </location>
</feature>
<feature type="transmembrane region" description="Helical" evidence="14">
    <location>
        <begin position="12"/>
        <end position="35"/>
    </location>
</feature>
<dbReference type="InterPro" id="IPR005467">
    <property type="entry name" value="His_kinase_dom"/>
</dbReference>
<reference evidence="16" key="1">
    <citation type="submission" date="2020-08" db="EMBL/GenBank/DDBJ databases">
        <title>Functional genomics of gut bacteria from endangered species of beetles.</title>
        <authorList>
            <person name="Carlos-Shanley C."/>
        </authorList>
    </citation>
    <scope>NUCLEOTIDE SEQUENCE [LARGE SCALE GENOMIC DNA]</scope>
    <source>
        <strain evidence="16">S00060</strain>
    </source>
</reference>
<evidence type="ECO:0000256" key="2">
    <source>
        <dbReference type="ARBA" id="ARBA00004651"/>
    </source>
</evidence>
<dbReference type="InterPro" id="IPR033463">
    <property type="entry name" value="sCache_3"/>
</dbReference>
<keyword evidence="9 16" id="KW-0418">Kinase</keyword>
<keyword evidence="10" id="KW-0067">ATP-binding</keyword>
<evidence type="ECO:0000256" key="4">
    <source>
        <dbReference type="ARBA" id="ARBA00022475"/>
    </source>
</evidence>
<dbReference type="AlphaFoldDB" id="A0A7W3RHL1"/>
<keyword evidence="6 16" id="KW-0808">Transferase</keyword>
<sequence>MYIFPKKIRVSLLTQMALLITIVVFISTFLIITLFSSILDEIIEHYIGQQAMTVAKLTANNKEIIKAFDEQHPSKKIQPVAEGIRKTTGADYVTVANTEGIRYSHPNPNYIGRHTATSNDASIKKHHSVIYKGNGVSGAAIKAKTPIWNSNGEVIGVSSVGFLINNIEKQIFEYRTKIIKLSIIPLIVGVMGALLIARRVKKLIFGLEPEEISFLFKEKEATLESIRDATVTVNIEKRVTSMNKRARELFDDHQLVLGGIIKNEHLSDLIKEVIRKKDSQTNKNLLLGHQLYVLDLSPILKENEVKGIVLTIRTVSEIEQLTAEFSKIRTFSENMRAQNHEFLNKLNTLYGLISLKQYDKALEIISSEVKERQDTISFLVSSVKDPLIAACLLGKINRAKELKVNLEIEHDSSLTNTLTMEESKNLVSIIGNVIDNALEAARVKNELNGKVKVSFTDLGKDIIFDIEDNGPGIPKGMESTIFIDGYTTKGEGNHGLGLAIVKSSIALFNGEIYIGSSPLGGARFTVVVPKNSVFKKEE</sequence>
<accession>A0A7W3RHL1</accession>
<evidence type="ECO:0000256" key="13">
    <source>
        <dbReference type="ARBA" id="ARBA00023136"/>
    </source>
</evidence>
<evidence type="ECO:0000256" key="14">
    <source>
        <dbReference type="SAM" id="Phobius"/>
    </source>
</evidence>
<evidence type="ECO:0000259" key="15">
    <source>
        <dbReference type="PROSITE" id="PS50109"/>
    </source>
</evidence>
<evidence type="ECO:0000256" key="3">
    <source>
        <dbReference type="ARBA" id="ARBA00012438"/>
    </source>
</evidence>
<feature type="transmembrane region" description="Helical" evidence="14">
    <location>
        <begin position="178"/>
        <end position="197"/>
    </location>
</feature>
<evidence type="ECO:0000313" key="16">
    <source>
        <dbReference type="EMBL" id="MBA9042349.1"/>
    </source>
</evidence>
<dbReference type="EC" id="2.7.13.3" evidence="3"/>
<dbReference type="SUPFAM" id="SSF103190">
    <property type="entry name" value="Sensory domain-like"/>
    <property type="match status" value="1"/>
</dbReference>
<dbReference type="InterPro" id="IPR016120">
    <property type="entry name" value="Sig_transdc_His_kin_SpoOB"/>
</dbReference>
<dbReference type="SUPFAM" id="SSF55890">
    <property type="entry name" value="Sporulation response regulatory protein Spo0B"/>
    <property type="match status" value="1"/>
</dbReference>
<evidence type="ECO:0000256" key="9">
    <source>
        <dbReference type="ARBA" id="ARBA00022777"/>
    </source>
</evidence>
<keyword evidence="13 14" id="KW-0472">Membrane</keyword>
<dbReference type="GO" id="GO:0000155">
    <property type="term" value="F:phosphorelay sensor kinase activity"/>
    <property type="evidence" value="ECO:0007669"/>
    <property type="project" value="InterPro"/>
</dbReference>
<dbReference type="InterPro" id="IPR004358">
    <property type="entry name" value="Sig_transdc_His_kin-like_C"/>
</dbReference>
<dbReference type="Pfam" id="PF14689">
    <property type="entry name" value="SPOB_a"/>
    <property type="match status" value="1"/>
</dbReference>
<dbReference type="InterPro" id="IPR029151">
    <property type="entry name" value="Sensor-like_sf"/>
</dbReference>
<evidence type="ECO:0000256" key="10">
    <source>
        <dbReference type="ARBA" id="ARBA00022840"/>
    </source>
</evidence>
<keyword evidence="7 14" id="KW-0812">Transmembrane</keyword>
<dbReference type="Proteomes" id="UP000543174">
    <property type="component" value="Unassembled WGS sequence"/>
</dbReference>
<dbReference type="InterPro" id="IPR036890">
    <property type="entry name" value="HATPase_C_sf"/>
</dbReference>
<keyword evidence="8" id="KW-0547">Nucleotide-binding</keyword>
<keyword evidence="17" id="KW-1185">Reference proteome</keyword>
<dbReference type="PROSITE" id="PS50109">
    <property type="entry name" value="HIS_KIN"/>
    <property type="match status" value="1"/>
</dbReference>
<evidence type="ECO:0000256" key="11">
    <source>
        <dbReference type="ARBA" id="ARBA00022989"/>
    </source>
</evidence>
<comment type="catalytic activity">
    <reaction evidence="1">
        <text>ATP + protein L-histidine = ADP + protein N-phospho-L-histidine.</text>
        <dbReference type="EC" id="2.7.13.3"/>
    </reaction>
</comment>
<dbReference type="GO" id="GO:0005886">
    <property type="term" value="C:plasma membrane"/>
    <property type="evidence" value="ECO:0007669"/>
    <property type="project" value="UniProtKB-SubCell"/>
</dbReference>
<evidence type="ECO:0000256" key="6">
    <source>
        <dbReference type="ARBA" id="ARBA00022679"/>
    </source>
</evidence>
<organism evidence="16 17">
    <name type="scientific">Priestia aryabhattai</name>
    <name type="common">Bacillus aryabhattai</name>
    <dbReference type="NCBI Taxonomy" id="412384"/>
    <lineage>
        <taxon>Bacteria</taxon>
        <taxon>Bacillati</taxon>
        <taxon>Bacillota</taxon>
        <taxon>Bacilli</taxon>
        <taxon>Bacillales</taxon>
        <taxon>Bacillaceae</taxon>
        <taxon>Priestia</taxon>
    </lineage>
</organism>
<evidence type="ECO:0000256" key="8">
    <source>
        <dbReference type="ARBA" id="ARBA00022741"/>
    </source>
</evidence>
<dbReference type="SMART" id="SM00387">
    <property type="entry name" value="HATPase_c"/>
    <property type="match status" value="1"/>
</dbReference>
<dbReference type="PANTHER" id="PTHR44936:SF9">
    <property type="entry name" value="SENSOR PROTEIN CREC"/>
    <property type="match status" value="1"/>
</dbReference>
<proteinExistence type="predicted"/>
<name>A0A7W3RHL1_PRIAR</name>
<gene>
    <name evidence="16" type="ORF">HNP21_005484</name>
</gene>
<dbReference type="PRINTS" id="PR00344">
    <property type="entry name" value="BCTRLSENSOR"/>
</dbReference>
<dbReference type="EMBL" id="JACJHT010000011">
    <property type="protein sequence ID" value="MBA9042349.1"/>
    <property type="molecule type" value="Genomic_DNA"/>
</dbReference>
<dbReference type="PANTHER" id="PTHR44936">
    <property type="entry name" value="SENSOR PROTEIN CREC"/>
    <property type="match status" value="1"/>
</dbReference>
<dbReference type="InterPro" id="IPR050980">
    <property type="entry name" value="2C_sensor_his_kinase"/>
</dbReference>
<keyword evidence="5" id="KW-0597">Phosphoprotein</keyword>
<dbReference type="Pfam" id="PF02518">
    <property type="entry name" value="HATPase_c"/>
    <property type="match status" value="1"/>
</dbReference>
<dbReference type="Gene3D" id="1.10.287.130">
    <property type="match status" value="1"/>
</dbReference>
<evidence type="ECO:0000313" key="17">
    <source>
        <dbReference type="Proteomes" id="UP000543174"/>
    </source>
</evidence>
<dbReference type="RefSeq" id="WP_182528007.1">
    <property type="nucleotide sequence ID" value="NZ_JACJHT010000011.1"/>
</dbReference>
<dbReference type="Gene3D" id="3.30.450.20">
    <property type="entry name" value="PAS domain"/>
    <property type="match status" value="2"/>
</dbReference>
<evidence type="ECO:0000256" key="1">
    <source>
        <dbReference type="ARBA" id="ARBA00000085"/>
    </source>
</evidence>
<protein>
    <recommendedName>
        <fullName evidence="3">histidine kinase</fullName>
        <ecNumber evidence="3">2.7.13.3</ecNumber>
    </recommendedName>
</protein>